<protein>
    <submittedName>
        <fullName evidence="5">Restriction endonuclease subunit S</fullName>
    </submittedName>
</protein>
<dbReference type="Pfam" id="PF01420">
    <property type="entry name" value="Methylase_S"/>
    <property type="match status" value="2"/>
</dbReference>
<dbReference type="SUPFAM" id="SSF116734">
    <property type="entry name" value="DNA methylase specificity domain"/>
    <property type="match status" value="2"/>
</dbReference>
<keyword evidence="5" id="KW-0255">Endonuclease</keyword>
<dbReference type="EMBL" id="PTPZ01000001">
    <property type="protein sequence ID" value="PPZ92771.1"/>
    <property type="molecule type" value="Genomic_DNA"/>
</dbReference>
<keyword evidence="5" id="KW-0378">Hydrolase</keyword>
<dbReference type="Gene3D" id="3.90.220.20">
    <property type="entry name" value="DNA methylase specificity domains"/>
    <property type="match status" value="2"/>
</dbReference>
<evidence type="ECO:0000256" key="2">
    <source>
        <dbReference type="ARBA" id="ARBA00022747"/>
    </source>
</evidence>
<keyword evidence="3" id="KW-0238">DNA-binding</keyword>
<dbReference type="PANTHER" id="PTHR30408:SF13">
    <property type="entry name" value="TYPE I RESTRICTION ENZYME HINDI SPECIFICITY SUBUNIT"/>
    <property type="match status" value="1"/>
</dbReference>
<organism evidence="5 6">
    <name type="scientific">Cloacibacterium normanense</name>
    <dbReference type="NCBI Taxonomy" id="237258"/>
    <lineage>
        <taxon>Bacteria</taxon>
        <taxon>Pseudomonadati</taxon>
        <taxon>Bacteroidota</taxon>
        <taxon>Flavobacteriia</taxon>
        <taxon>Flavobacteriales</taxon>
        <taxon>Weeksellaceae</taxon>
    </lineage>
</organism>
<dbReference type="GO" id="GO:0003677">
    <property type="term" value="F:DNA binding"/>
    <property type="evidence" value="ECO:0007669"/>
    <property type="project" value="UniProtKB-KW"/>
</dbReference>
<dbReference type="CDD" id="cd17256">
    <property type="entry name" value="RMtype1_S_EcoJA65PI-TRD1-CR1_like"/>
    <property type="match status" value="1"/>
</dbReference>
<dbReference type="InterPro" id="IPR044946">
    <property type="entry name" value="Restrct_endonuc_typeI_TRD_sf"/>
</dbReference>
<dbReference type="Proteomes" id="UP000238565">
    <property type="component" value="Unassembled WGS sequence"/>
</dbReference>
<comment type="caution">
    <text evidence="5">The sequence shown here is derived from an EMBL/GenBank/DDBJ whole genome shotgun (WGS) entry which is preliminary data.</text>
</comment>
<dbReference type="InterPro" id="IPR052021">
    <property type="entry name" value="Type-I_RS_S_subunit"/>
</dbReference>
<feature type="domain" description="Type I restriction modification DNA specificity" evidence="4">
    <location>
        <begin position="1"/>
        <end position="184"/>
    </location>
</feature>
<evidence type="ECO:0000313" key="5">
    <source>
        <dbReference type="EMBL" id="PPZ92771.1"/>
    </source>
</evidence>
<accession>A0A2S7I878</accession>
<comment type="similarity">
    <text evidence="1">Belongs to the type-I restriction system S methylase family.</text>
</comment>
<name>A0A2S7I878_9FLAO</name>
<sequence>MSEWKEYKLADLCTKIGSGATPRGGGESYKETGISLIRSQNVLDFQFSYSGLAFIDDEQADDLKNVIVRENDVLLNITGDSVARVCKVPKKVIPARVNQHVAIIRSDEERLNSDFLLYYLLKLKEHLLSISEIGATRRAITKGMIENLEISIPEITEQTAIASVLSRLDDKIDLLHRQNATLEKMAETLFRQWFVEEAKEEWEEKKLGEFFPVITGKKDANYAIEDGKYPFFTCSQKTLLAPSYSFDGKAILLAGNGDFNVKRYKGKFEAYQRTYVLIPYDEKYHDFLYVLMKFFLTQITEGHQGSVINFLTKGMITDFKVLLPIQYDDKLTEFEKIYKKVDINTNQIRTLTALRDTLLPKLMSGEVKVEI</sequence>
<evidence type="ECO:0000256" key="1">
    <source>
        <dbReference type="ARBA" id="ARBA00010923"/>
    </source>
</evidence>
<dbReference type="InterPro" id="IPR000055">
    <property type="entry name" value="Restrct_endonuc_typeI_TRD"/>
</dbReference>
<dbReference type="GO" id="GO:0004519">
    <property type="term" value="F:endonuclease activity"/>
    <property type="evidence" value="ECO:0007669"/>
    <property type="project" value="UniProtKB-KW"/>
</dbReference>
<gene>
    <name evidence="5" type="ORF">C3729_01835</name>
</gene>
<evidence type="ECO:0000259" key="4">
    <source>
        <dbReference type="Pfam" id="PF01420"/>
    </source>
</evidence>
<keyword evidence="2" id="KW-0680">Restriction system</keyword>
<dbReference type="Gene3D" id="1.10.287.1120">
    <property type="entry name" value="Bipartite methylase S protein"/>
    <property type="match status" value="1"/>
</dbReference>
<dbReference type="AlphaFoldDB" id="A0A2S7I878"/>
<proteinExistence type="inferred from homology"/>
<feature type="domain" description="Type I restriction modification DNA specificity" evidence="4">
    <location>
        <begin position="200"/>
        <end position="345"/>
    </location>
</feature>
<reference evidence="5 6" key="1">
    <citation type="submission" date="2018-02" db="EMBL/GenBank/DDBJ databases">
        <title>Draft genome sequence of bacterial isolates from marine environment.</title>
        <authorList>
            <person name="Singh S.K."/>
            <person name="Hill R."/>
            <person name="Major S."/>
            <person name="Cai H."/>
            <person name="Li Y."/>
        </authorList>
    </citation>
    <scope>NUCLEOTIDE SEQUENCE [LARGE SCALE GENOMIC DNA]</scope>
    <source>
        <strain evidence="5 6">IMET F</strain>
    </source>
</reference>
<dbReference type="PANTHER" id="PTHR30408">
    <property type="entry name" value="TYPE-1 RESTRICTION ENZYME ECOKI SPECIFICITY PROTEIN"/>
    <property type="match status" value="1"/>
</dbReference>
<keyword evidence="5" id="KW-0540">Nuclease</keyword>
<evidence type="ECO:0000256" key="3">
    <source>
        <dbReference type="ARBA" id="ARBA00023125"/>
    </source>
</evidence>
<dbReference type="REBASE" id="262254">
    <property type="entry name" value="S.CnoFORF1830P"/>
</dbReference>
<dbReference type="RefSeq" id="WP_104792569.1">
    <property type="nucleotide sequence ID" value="NZ_PTPZ01000001.1"/>
</dbReference>
<dbReference type="GO" id="GO:0009307">
    <property type="term" value="P:DNA restriction-modification system"/>
    <property type="evidence" value="ECO:0007669"/>
    <property type="project" value="UniProtKB-KW"/>
</dbReference>
<evidence type="ECO:0000313" key="6">
    <source>
        <dbReference type="Proteomes" id="UP000238565"/>
    </source>
</evidence>